<sequence>MNSRVNKELDINISAIIPLYNGSRTIVRALRSIENQTFRFKEVVIVNDGSSDDSVEKVEEFKKTSTLNIRILSQENSGVSCARNLGILNATSDYVAFLDCDDEWLPNKTRNQLDIIEGSDFDLIGGYHFPLRQQYSKPFRLVSVGQQLFKNYFQTSTIIVRRDTILKFGGFYEMQTHAEEGRFYFELLKFNDLVLINEQVVIYDGGEKTGFGDSGLSRNIDKMHAGEISNIKFARVNNNVPTLIYLASLLFAKIKYYRRKLIFVFKD</sequence>
<dbReference type="SUPFAM" id="SSF53448">
    <property type="entry name" value="Nucleotide-diphospho-sugar transferases"/>
    <property type="match status" value="1"/>
</dbReference>
<dbReference type="AlphaFoldDB" id="A0A0B8P012"/>
<dbReference type="EMBL" id="BBRZ01000169">
    <property type="protein sequence ID" value="GAM59551.1"/>
    <property type="molecule type" value="Genomic_DNA"/>
</dbReference>
<evidence type="ECO:0000313" key="2">
    <source>
        <dbReference type="EMBL" id="GAM59551.1"/>
    </source>
</evidence>
<organism evidence="2 3">
    <name type="scientific">Vibrio ishigakensis</name>
    <dbReference type="NCBI Taxonomy" id="1481914"/>
    <lineage>
        <taxon>Bacteria</taxon>
        <taxon>Pseudomonadati</taxon>
        <taxon>Pseudomonadota</taxon>
        <taxon>Gammaproteobacteria</taxon>
        <taxon>Vibrionales</taxon>
        <taxon>Vibrionaceae</taxon>
        <taxon>Vibrio</taxon>
    </lineage>
</organism>
<protein>
    <submittedName>
        <fullName evidence="2">Glycosyl transferase, group 2 family protein</fullName>
    </submittedName>
</protein>
<evidence type="ECO:0000259" key="1">
    <source>
        <dbReference type="Pfam" id="PF00535"/>
    </source>
</evidence>
<dbReference type="Gene3D" id="3.90.550.10">
    <property type="entry name" value="Spore Coat Polysaccharide Biosynthesis Protein SpsA, Chain A"/>
    <property type="match status" value="1"/>
</dbReference>
<dbReference type="Proteomes" id="UP000031671">
    <property type="component" value="Unassembled WGS sequence"/>
</dbReference>
<keyword evidence="3" id="KW-1185">Reference proteome</keyword>
<reference evidence="2 3" key="2">
    <citation type="submission" date="2015-01" db="EMBL/GenBank/DDBJ databases">
        <authorList>
            <consortium name="NBRP consortium"/>
            <person name="Sawabe T."/>
            <person name="Meirelles P."/>
            <person name="Feng G."/>
            <person name="Sayaka M."/>
            <person name="Hattori M."/>
            <person name="Ohkuma M."/>
        </authorList>
    </citation>
    <scope>NUCLEOTIDE SEQUENCE [LARGE SCALE GENOMIC DNA]</scope>
    <source>
        <strain evidence="3">JCM 19231</strain>
    </source>
</reference>
<dbReference type="InterPro" id="IPR029044">
    <property type="entry name" value="Nucleotide-diphossugar_trans"/>
</dbReference>
<gene>
    <name evidence="2" type="ORF">JCM19231_3069</name>
</gene>
<name>A0A0B8P012_9VIBR</name>
<dbReference type="RefSeq" id="WP_261835812.1">
    <property type="nucleotide sequence ID" value="NZ_AP024882.1"/>
</dbReference>
<dbReference type="GO" id="GO:0016758">
    <property type="term" value="F:hexosyltransferase activity"/>
    <property type="evidence" value="ECO:0007669"/>
    <property type="project" value="UniProtKB-ARBA"/>
</dbReference>
<dbReference type="PANTHER" id="PTHR22916:SF3">
    <property type="entry name" value="UDP-GLCNAC:BETAGAL BETA-1,3-N-ACETYLGLUCOSAMINYLTRANSFERASE-LIKE PROTEIN 1"/>
    <property type="match status" value="1"/>
</dbReference>
<evidence type="ECO:0000313" key="3">
    <source>
        <dbReference type="Proteomes" id="UP000031671"/>
    </source>
</evidence>
<dbReference type="InterPro" id="IPR001173">
    <property type="entry name" value="Glyco_trans_2-like"/>
</dbReference>
<reference evidence="2 3" key="1">
    <citation type="submission" date="2015-01" db="EMBL/GenBank/DDBJ databases">
        <title>Vibrio sp. C1 JCM 19231 whole genome shotgun sequence.</title>
        <authorList>
            <person name="Sawabe T."/>
            <person name="Meirelles P."/>
            <person name="Feng G."/>
            <person name="Sayaka M."/>
            <person name="Hattori M."/>
            <person name="Ohkuma M."/>
        </authorList>
    </citation>
    <scope>NUCLEOTIDE SEQUENCE [LARGE SCALE GENOMIC DNA]</scope>
    <source>
        <strain evidence="3">JCM 19231</strain>
    </source>
</reference>
<keyword evidence="2" id="KW-0808">Transferase</keyword>
<dbReference type="Pfam" id="PF00535">
    <property type="entry name" value="Glycos_transf_2"/>
    <property type="match status" value="1"/>
</dbReference>
<feature type="domain" description="Glycosyltransferase 2-like" evidence="1">
    <location>
        <begin position="14"/>
        <end position="125"/>
    </location>
</feature>
<dbReference type="CDD" id="cd00761">
    <property type="entry name" value="Glyco_tranf_GTA_type"/>
    <property type="match status" value="1"/>
</dbReference>
<accession>A0A0B8P012</accession>
<proteinExistence type="predicted"/>
<dbReference type="PANTHER" id="PTHR22916">
    <property type="entry name" value="GLYCOSYLTRANSFERASE"/>
    <property type="match status" value="1"/>
</dbReference>
<comment type="caution">
    <text evidence="2">The sequence shown here is derived from an EMBL/GenBank/DDBJ whole genome shotgun (WGS) entry which is preliminary data.</text>
</comment>